<dbReference type="EMBL" id="JANAKD010002394">
    <property type="protein sequence ID" value="KAJ3473726.1"/>
    <property type="molecule type" value="Genomic_DNA"/>
</dbReference>
<dbReference type="Proteomes" id="UP001148737">
    <property type="component" value="Unassembled WGS sequence"/>
</dbReference>
<evidence type="ECO:0000313" key="1">
    <source>
        <dbReference type="EMBL" id="KAJ3473726.1"/>
    </source>
</evidence>
<gene>
    <name evidence="1" type="ORF">NLG97_g10163</name>
</gene>
<reference evidence="1" key="1">
    <citation type="submission" date="2022-07" db="EMBL/GenBank/DDBJ databases">
        <title>Genome Sequence of Lecanicillium saksenae.</title>
        <authorList>
            <person name="Buettner E."/>
        </authorList>
    </citation>
    <scope>NUCLEOTIDE SEQUENCE</scope>
    <source>
        <strain evidence="1">VT-O1</strain>
    </source>
</reference>
<protein>
    <submittedName>
        <fullName evidence="1">Uncharacterized protein</fullName>
    </submittedName>
</protein>
<sequence>MAALALAKLDAVTNLVDKLTKDMDSLSMAPKERNHALEELKIYGRDPRNADPIFTKEGISMLLSFAFNDKASSDTSRGALRILANSMVLKPETRQMFVDGGYTAKACQRLNTESWDDEFLLARIIFLSTYSQNIKVSPLVTEHGLADSINANLGRHAKLDSPSSWAAAGPMEEMALPETLKLLFNVTYHCPVDASAFSPSIPHIVSLIFNRPMPSTRVLDAPLGPLVNSLLNLDISAESSKAVLFPSTDETKLPSKLVEILDRAMKEYTSNELDATVIPVVDMLSKMYIVGPEAVQTKLRDDLLPTAEDRQNVLGRGSSLSARLLKASTNPIAPKFGPVVSHFFFVMSDRDGSKFVENVGYGYASGYLFQNKVPIPAAANATFDAADETGGQRAVNPITGQFIDREKPDDLPPMTDEEKEREAERLFVLFERLKMNGVLSVQNPVEQAVREGKFRELKDDEVEEVEPPAQIFRFVEAELVSLGFIKMPGLSIRLPFAGASGLKQQGYAAAASDALDESLVMSDILPGQVARPAKISKKATAAKARVNKRQRPSPASRKERSLSASSAEAEDSSAVTESTLLTTPSNNGSATKRKRSEVPHSGSDDELPPPPSKRRGTKEPTRSTSQGPKAATGKDAEEERRGNLWEVERIVGARIEADTYIHWYQVKWKSWSAKHNTWEPKKNLGSCLDLIEDFEMEEAEAAKKLRKQNRSNKQGKK</sequence>
<name>A0ACC1QGQ2_9HYPO</name>
<accession>A0ACC1QGQ2</accession>
<proteinExistence type="predicted"/>
<keyword evidence="2" id="KW-1185">Reference proteome</keyword>
<organism evidence="1 2">
    <name type="scientific">Lecanicillium saksenae</name>
    <dbReference type="NCBI Taxonomy" id="468837"/>
    <lineage>
        <taxon>Eukaryota</taxon>
        <taxon>Fungi</taxon>
        <taxon>Dikarya</taxon>
        <taxon>Ascomycota</taxon>
        <taxon>Pezizomycotina</taxon>
        <taxon>Sordariomycetes</taxon>
        <taxon>Hypocreomycetidae</taxon>
        <taxon>Hypocreales</taxon>
        <taxon>Cordycipitaceae</taxon>
        <taxon>Lecanicillium</taxon>
    </lineage>
</organism>
<comment type="caution">
    <text evidence="1">The sequence shown here is derived from an EMBL/GenBank/DDBJ whole genome shotgun (WGS) entry which is preliminary data.</text>
</comment>
<evidence type="ECO:0000313" key="2">
    <source>
        <dbReference type="Proteomes" id="UP001148737"/>
    </source>
</evidence>